<accession>A0A0P6XEP6</accession>
<gene>
    <name evidence="1" type="ORF">AC812_01415</name>
</gene>
<reference evidence="1 2" key="1">
    <citation type="submission" date="2015-07" db="EMBL/GenBank/DDBJ databases">
        <title>Draft genome of Bellilinea caldifistulae DSM 17877.</title>
        <authorList>
            <person name="Hemp J."/>
            <person name="Ward L.M."/>
            <person name="Pace L.A."/>
            <person name="Fischer W.W."/>
        </authorList>
    </citation>
    <scope>NUCLEOTIDE SEQUENCE [LARGE SCALE GENOMIC DNA]</scope>
    <source>
        <strain evidence="1 2">GOMI-1</strain>
    </source>
</reference>
<comment type="caution">
    <text evidence="1">The sequence shown here is derived from an EMBL/GenBank/DDBJ whole genome shotgun (WGS) entry which is preliminary data.</text>
</comment>
<dbReference type="STRING" id="360411.AC812_01415"/>
<dbReference type="RefSeq" id="WP_061913069.1">
    <property type="nucleotide sequence ID" value="NZ_DF967971.1"/>
</dbReference>
<keyword evidence="2" id="KW-1185">Reference proteome</keyword>
<evidence type="ECO:0008006" key="3">
    <source>
        <dbReference type="Google" id="ProtNLM"/>
    </source>
</evidence>
<dbReference type="EMBL" id="LGHJ01000006">
    <property type="protein sequence ID" value="KPL78115.1"/>
    <property type="molecule type" value="Genomic_DNA"/>
</dbReference>
<dbReference type="PROSITE" id="PS51257">
    <property type="entry name" value="PROKAR_LIPOPROTEIN"/>
    <property type="match status" value="1"/>
</dbReference>
<dbReference type="Proteomes" id="UP000050514">
    <property type="component" value="Unassembled WGS sequence"/>
</dbReference>
<dbReference type="Gene3D" id="3.40.30.10">
    <property type="entry name" value="Glutaredoxin"/>
    <property type="match status" value="1"/>
</dbReference>
<dbReference type="Pfam" id="PF01257">
    <property type="entry name" value="2Fe-2S_thioredx"/>
    <property type="match status" value="1"/>
</dbReference>
<organism evidence="1 2">
    <name type="scientific">Bellilinea caldifistulae</name>
    <dbReference type="NCBI Taxonomy" id="360411"/>
    <lineage>
        <taxon>Bacteria</taxon>
        <taxon>Bacillati</taxon>
        <taxon>Chloroflexota</taxon>
        <taxon>Anaerolineae</taxon>
        <taxon>Anaerolineales</taxon>
        <taxon>Anaerolineaceae</taxon>
        <taxon>Bellilinea</taxon>
    </lineage>
</organism>
<protein>
    <recommendedName>
        <fullName evidence="3">(2Fe-2S) ferredoxin domain-containing protein</fullName>
    </recommendedName>
</protein>
<dbReference type="OrthoDB" id="9807975at2"/>
<evidence type="ECO:0000313" key="1">
    <source>
        <dbReference type="EMBL" id="KPL78115.1"/>
    </source>
</evidence>
<dbReference type="InterPro" id="IPR036249">
    <property type="entry name" value="Thioredoxin-like_sf"/>
</dbReference>
<dbReference type="AlphaFoldDB" id="A0A0P6XEP6"/>
<dbReference type="SUPFAM" id="SSF52833">
    <property type="entry name" value="Thioredoxin-like"/>
    <property type="match status" value="1"/>
</dbReference>
<name>A0A0P6XEP6_9CHLR</name>
<evidence type="ECO:0000313" key="2">
    <source>
        <dbReference type="Proteomes" id="UP000050514"/>
    </source>
</evidence>
<sequence>MDTPKTVLHVCMGSACHQAGVFEILPVLQSLIEEYGLQDRLELKGAFCLGTCARAIVLKFDEDSILDINRRNVREKFIREVLSKVGVAES</sequence>
<dbReference type="CDD" id="cd02980">
    <property type="entry name" value="TRX_Fd_family"/>
    <property type="match status" value="1"/>
</dbReference>
<proteinExistence type="predicted"/>